<comment type="caution">
    <text evidence="2">The sequence shown here is derived from an EMBL/GenBank/DDBJ whole genome shotgun (WGS) entry which is preliminary data.</text>
</comment>
<evidence type="ECO:0000256" key="1">
    <source>
        <dbReference type="SAM" id="Coils"/>
    </source>
</evidence>
<organism evidence="2 3">
    <name type="scientific">Labrys okinawensis</name>
    <dbReference type="NCBI Taxonomy" id="346911"/>
    <lineage>
        <taxon>Bacteria</taxon>
        <taxon>Pseudomonadati</taxon>
        <taxon>Pseudomonadota</taxon>
        <taxon>Alphaproteobacteria</taxon>
        <taxon>Hyphomicrobiales</taxon>
        <taxon>Xanthobacteraceae</taxon>
        <taxon>Labrys</taxon>
    </lineage>
</organism>
<evidence type="ECO:0000313" key="2">
    <source>
        <dbReference type="EMBL" id="PRH88617.1"/>
    </source>
</evidence>
<name>A0A2S9QGY4_9HYPH</name>
<feature type="coiled-coil region" evidence="1">
    <location>
        <begin position="9"/>
        <end position="36"/>
    </location>
</feature>
<dbReference type="EMBL" id="PUEJ01000002">
    <property type="protein sequence ID" value="PRH88617.1"/>
    <property type="molecule type" value="Genomic_DNA"/>
</dbReference>
<sequence>MFEHLADELRLARKSKVEAEVRISRLEDLIKSLLDNVSDSDRVRYLAELQGVQGASSSQNQLGELPNNVIQLFATKAASRLTVPEVQVALEKKLGGTVDLKALYNALNYLVRTGRLQRVARGQYAVEGTGVFGPEFDFLEDGTHRTSEHDA</sequence>
<gene>
    <name evidence="2" type="ORF">C5L14_05125</name>
</gene>
<dbReference type="AlphaFoldDB" id="A0A2S9QGY4"/>
<evidence type="ECO:0000313" key="3">
    <source>
        <dbReference type="Proteomes" id="UP000237682"/>
    </source>
</evidence>
<keyword evidence="3" id="KW-1185">Reference proteome</keyword>
<dbReference type="Proteomes" id="UP000237682">
    <property type="component" value="Unassembled WGS sequence"/>
</dbReference>
<accession>A0A2S9QGY4</accession>
<proteinExistence type="predicted"/>
<protein>
    <submittedName>
        <fullName evidence="2">Uncharacterized protein</fullName>
    </submittedName>
</protein>
<reference evidence="2 3" key="1">
    <citation type="submission" date="2018-02" db="EMBL/GenBank/DDBJ databases">
        <title>Whole genome sequencing of endophytic bacterium.</title>
        <authorList>
            <person name="Eedara R."/>
            <person name="Podile A.R."/>
        </authorList>
    </citation>
    <scope>NUCLEOTIDE SEQUENCE [LARGE SCALE GENOMIC DNA]</scope>
    <source>
        <strain evidence="2 3">RP1T</strain>
    </source>
</reference>
<keyword evidence="1" id="KW-0175">Coiled coil</keyword>